<proteinExistence type="predicted"/>
<feature type="transmembrane region" description="Helical" evidence="1">
    <location>
        <begin position="172"/>
        <end position="192"/>
    </location>
</feature>
<feature type="transmembrane region" description="Helical" evidence="1">
    <location>
        <begin position="77"/>
        <end position="99"/>
    </location>
</feature>
<organism evidence="2 3">
    <name type="scientific">Pendulispora brunnea</name>
    <dbReference type="NCBI Taxonomy" id="2905690"/>
    <lineage>
        <taxon>Bacteria</taxon>
        <taxon>Pseudomonadati</taxon>
        <taxon>Myxococcota</taxon>
        <taxon>Myxococcia</taxon>
        <taxon>Myxococcales</taxon>
        <taxon>Sorangiineae</taxon>
        <taxon>Pendulisporaceae</taxon>
        <taxon>Pendulispora</taxon>
    </lineage>
</organism>
<dbReference type="InterPro" id="IPR010699">
    <property type="entry name" value="DUF1275"/>
</dbReference>
<accession>A0ABZ2K5A1</accession>
<dbReference type="Pfam" id="PF06912">
    <property type="entry name" value="DUF1275"/>
    <property type="match status" value="1"/>
</dbReference>
<feature type="transmembrane region" description="Helical" evidence="1">
    <location>
        <begin position="111"/>
        <end position="133"/>
    </location>
</feature>
<dbReference type="PANTHER" id="PTHR37314">
    <property type="entry name" value="SLR0142 PROTEIN"/>
    <property type="match status" value="1"/>
</dbReference>
<protein>
    <submittedName>
        <fullName evidence="2">DUF1275 domain-containing protein</fullName>
    </submittedName>
</protein>
<reference evidence="2 3" key="1">
    <citation type="submission" date="2021-12" db="EMBL/GenBank/DDBJ databases">
        <title>Discovery of the Pendulisporaceae a myxobacterial family with distinct sporulation behavior and unique specialized metabolism.</title>
        <authorList>
            <person name="Garcia R."/>
            <person name="Popoff A."/>
            <person name="Bader C.D."/>
            <person name="Loehr J."/>
            <person name="Walesch S."/>
            <person name="Walt C."/>
            <person name="Boldt J."/>
            <person name="Bunk B."/>
            <person name="Haeckl F.J.F.P.J."/>
            <person name="Gunesch A.P."/>
            <person name="Birkelbach J."/>
            <person name="Nuebel U."/>
            <person name="Pietschmann T."/>
            <person name="Bach T."/>
            <person name="Mueller R."/>
        </authorList>
    </citation>
    <scope>NUCLEOTIDE SEQUENCE [LARGE SCALE GENOMIC DNA]</scope>
    <source>
        <strain evidence="2 3">MSr12523</strain>
    </source>
</reference>
<keyword evidence="1" id="KW-1133">Transmembrane helix</keyword>
<dbReference type="Proteomes" id="UP001379533">
    <property type="component" value="Chromosome"/>
</dbReference>
<feature type="transmembrane region" description="Helical" evidence="1">
    <location>
        <begin position="198"/>
        <end position="219"/>
    </location>
</feature>
<dbReference type="EMBL" id="CP089982">
    <property type="protein sequence ID" value="WXA91521.1"/>
    <property type="molecule type" value="Genomic_DNA"/>
</dbReference>
<keyword evidence="3" id="KW-1185">Reference proteome</keyword>
<dbReference type="PANTHER" id="PTHR37314:SF4">
    <property type="entry name" value="UPF0700 TRANSMEMBRANE PROTEIN YOAK"/>
    <property type="match status" value="1"/>
</dbReference>
<evidence type="ECO:0000256" key="1">
    <source>
        <dbReference type="SAM" id="Phobius"/>
    </source>
</evidence>
<gene>
    <name evidence="2" type="ORF">LZC95_34320</name>
</gene>
<evidence type="ECO:0000313" key="3">
    <source>
        <dbReference type="Proteomes" id="UP001379533"/>
    </source>
</evidence>
<name>A0ABZ2K5A1_9BACT</name>
<keyword evidence="1" id="KW-0472">Membrane</keyword>
<sequence length="228" mass="23978">MAWLLFSLTAGSVNAGAFMACRNFVSHVTGTITSLGVEFGDSWLVLKYMLVFAAFFGGAALAALVTVTLRLRDKQQIVVPMLLAFVVLLAVAAAGHAGLFGPFGLEQPTTASFALLSLLAAAMGIQNSAIGLATSNAIRTTHATGPVTDLAVNVVRATLGTRGTRAREWRWALLRSAKLTMFVGGALVTTRYASILEYRTFIVSAMFLLAGVALIAPLVDRGRVAVTS</sequence>
<evidence type="ECO:0000313" key="2">
    <source>
        <dbReference type="EMBL" id="WXA91521.1"/>
    </source>
</evidence>
<feature type="transmembrane region" description="Helical" evidence="1">
    <location>
        <begin position="44"/>
        <end position="65"/>
    </location>
</feature>
<dbReference type="RefSeq" id="WP_394842141.1">
    <property type="nucleotide sequence ID" value="NZ_CP089982.1"/>
</dbReference>
<keyword evidence="1" id="KW-0812">Transmembrane</keyword>